<proteinExistence type="predicted"/>
<organism evidence="1 2">
    <name type="scientific">Clostridium butyricum</name>
    <dbReference type="NCBI Taxonomy" id="1492"/>
    <lineage>
        <taxon>Bacteria</taxon>
        <taxon>Bacillati</taxon>
        <taxon>Bacillota</taxon>
        <taxon>Clostridia</taxon>
        <taxon>Eubacteriales</taxon>
        <taxon>Clostridiaceae</taxon>
        <taxon>Clostridium</taxon>
    </lineage>
</organism>
<evidence type="ECO:0000313" key="1">
    <source>
        <dbReference type="EMBL" id="PPV12366.1"/>
    </source>
</evidence>
<evidence type="ECO:0000313" key="2">
    <source>
        <dbReference type="Proteomes" id="UP000238081"/>
    </source>
</evidence>
<comment type="caution">
    <text evidence="1">The sequence shown here is derived from an EMBL/GenBank/DDBJ whole genome shotgun (WGS) entry which is preliminary data.</text>
</comment>
<reference evidence="1 2" key="1">
    <citation type="submission" date="2016-01" db="EMBL/GenBank/DDBJ databases">
        <title>Characterization of the Clostridium difficile lineages that are prevalent in Hong Kong and China.</title>
        <authorList>
            <person name="Kwok J.S.-L."/>
            <person name="Lam W.-Y."/>
            <person name="Ip M."/>
            <person name="Chan T.-F."/>
            <person name="Hawkey P.M."/>
            <person name="Tsui S.K.-W."/>
        </authorList>
    </citation>
    <scope>NUCLEOTIDE SEQUENCE [LARGE SCALE GENOMIC DNA]</scope>
    <source>
        <strain evidence="1 2">300064</strain>
    </source>
</reference>
<protein>
    <submittedName>
        <fullName evidence="1">Uncharacterized protein</fullName>
    </submittedName>
</protein>
<dbReference type="AlphaFoldDB" id="A0A2S7F637"/>
<dbReference type="InterPro" id="IPR043740">
    <property type="entry name" value="DUF5685"/>
</dbReference>
<dbReference type="Pfam" id="PF18937">
    <property type="entry name" value="DUF5685"/>
    <property type="match status" value="1"/>
</dbReference>
<dbReference type="Proteomes" id="UP000238081">
    <property type="component" value="Unassembled WGS sequence"/>
</dbReference>
<dbReference type="RefSeq" id="WP_043667449.1">
    <property type="nucleotide sequence ID" value="NZ_JADNPC010000002.1"/>
</dbReference>
<name>A0A2S7F637_CLOBU</name>
<gene>
    <name evidence="1" type="ORF">AWN73_19230</name>
</gene>
<dbReference type="EMBL" id="LRDH01000149">
    <property type="protein sequence ID" value="PPV12366.1"/>
    <property type="molecule type" value="Genomic_DNA"/>
</dbReference>
<sequence length="301" mass="35044">MFGYVTPLKGELKVKDFGRFKCYYCGLCCHIKKQFGNIPRLSLNYDMTFLGLLLDALNPDEVEVASHRCILHPTEKKVVISNNKAVSYAAYINISLFYYKLVDDVQDDKLLKSKIFASVLNPYRKKFPKSVLKIDNEIKMYLNELSTLENSKSFSSLDEICDPFSKLVGTVFKNYPYELTDDSDTLRDTLYTLGYSIGKWIYLIDALDDLKKDLEDKKFNPINFLYNKDNMIYEEFIESIKPRIEFTILNCGYSIKDNLMTLNLNRNKDILYNIVELGLMDKYIKVINHPNDTNETKRSDL</sequence>
<accession>A0A2S7F637</accession>